<evidence type="ECO:0000313" key="3">
    <source>
        <dbReference type="Proteomes" id="UP001224926"/>
    </source>
</evidence>
<dbReference type="EMBL" id="CP101873">
    <property type="protein sequence ID" value="WMT07275.1"/>
    <property type="molecule type" value="Genomic_DNA"/>
</dbReference>
<name>A0AAF0T0Q9_9EURY</name>
<proteinExistence type="predicted"/>
<dbReference type="AlphaFoldDB" id="A0AAF0T0Q9"/>
<protein>
    <recommendedName>
        <fullName evidence="1">Halobacterial output domain-containing protein</fullName>
    </recommendedName>
</protein>
<dbReference type="Proteomes" id="UP001224926">
    <property type="component" value="Chromosome"/>
</dbReference>
<gene>
    <name evidence="2" type="ORF">NP511_18030</name>
</gene>
<feature type="domain" description="Halobacterial output" evidence="1">
    <location>
        <begin position="10"/>
        <end position="76"/>
    </location>
</feature>
<keyword evidence="3" id="KW-1185">Reference proteome</keyword>
<dbReference type="InterPro" id="IPR040624">
    <property type="entry name" value="HalOD1"/>
</dbReference>
<dbReference type="RefSeq" id="WP_049966557.1">
    <property type="nucleotide sequence ID" value="NZ_CP101873.1"/>
</dbReference>
<dbReference type="Pfam" id="PF18545">
    <property type="entry name" value="HalOD1"/>
    <property type="match status" value="1"/>
</dbReference>
<dbReference type="GeneID" id="84215881"/>
<sequence>MIQSQRVDASTLNEEIINSVAVLENSDPVELPPLFDAVDPDALEAIFAKGRSGSVTFSYAGYTITIEFDETPTITVEP</sequence>
<organism evidence="2 3">
    <name type="scientific">Natrinema thermotolerans</name>
    <dbReference type="NCBI Taxonomy" id="121872"/>
    <lineage>
        <taxon>Archaea</taxon>
        <taxon>Methanobacteriati</taxon>
        <taxon>Methanobacteriota</taxon>
        <taxon>Stenosarchaea group</taxon>
        <taxon>Halobacteria</taxon>
        <taxon>Halobacteriales</taxon>
        <taxon>Natrialbaceae</taxon>
        <taxon>Natrinema</taxon>
    </lineage>
</organism>
<evidence type="ECO:0000259" key="1">
    <source>
        <dbReference type="Pfam" id="PF18545"/>
    </source>
</evidence>
<evidence type="ECO:0000313" key="2">
    <source>
        <dbReference type="EMBL" id="WMT07275.1"/>
    </source>
</evidence>
<reference evidence="2 3" key="1">
    <citation type="submission" date="2022-07" db="EMBL/GenBank/DDBJ databases">
        <title>Two temperate virus in Haloterrigena jeotgali A29.</title>
        <authorList>
            <person name="Deng X."/>
        </authorList>
    </citation>
    <scope>NUCLEOTIDE SEQUENCE [LARGE SCALE GENOMIC DNA]</scope>
    <source>
        <strain evidence="2 3">A29</strain>
    </source>
</reference>
<dbReference type="GeneID" id="39864364"/>
<accession>A0AAF0T0Q9</accession>